<feature type="compositionally biased region" description="Basic and acidic residues" evidence="1">
    <location>
        <begin position="456"/>
        <end position="470"/>
    </location>
</feature>
<accession>A0AAQ3SMT0</accession>
<feature type="compositionally biased region" description="Basic and acidic residues" evidence="1">
    <location>
        <begin position="395"/>
        <end position="406"/>
    </location>
</feature>
<feature type="region of interest" description="Disordered" evidence="1">
    <location>
        <begin position="389"/>
        <end position="422"/>
    </location>
</feature>
<feature type="compositionally biased region" description="Basic and acidic residues" evidence="1">
    <location>
        <begin position="483"/>
        <end position="498"/>
    </location>
</feature>
<organism evidence="2 3">
    <name type="scientific">Paspalum notatum var. saurae</name>
    <dbReference type="NCBI Taxonomy" id="547442"/>
    <lineage>
        <taxon>Eukaryota</taxon>
        <taxon>Viridiplantae</taxon>
        <taxon>Streptophyta</taxon>
        <taxon>Embryophyta</taxon>
        <taxon>Tracheophyta</taxon>
        <taxon>Spermatophyta</taxon>
        <taxon>Magnoliopsida</taxon>
        <taxon>Liliopsida</taxon>
        <taxon>Poales</taxon>
        <taxon>Poaceae</taxon>
        <taxon>PACMAD clade</taxon>
        <taxon>Panicoideae</taxon>
        <taxon>Andropogonodae</taxon>
        <taxon>Paspaleae</taxon>
        <taxon>Paspalinae</taxon>
        <taxon>Paspalum</taxon>
    </lineage>
</organism>
<proteinExistence type="predicted"/>
<sequence length="537" mass="57233">MPFHLMLLKANKHGMRDRLQDLHIAMGMMLSSGDHLVACSPITTVVVRPRRGPAHQGLLHLQRHAQALGQVDAAVRRRPLESVQQLREPEVDGGEGHRLAGAHAPAGPERREPEVPAQHAHVLLLEPLGAERRGLRPDGGVVRDGPHVDHGRGARGDEAAADHRVMHGEAGPREQRARRVRAQRLLDDALEVGQAGHVGVRHGGAAAAAHDRVQLRLRLALDVRVQHHPRHHPLQQDGNRVENSDHVGVRQLLLALQTQQDVDEVSGGRRLATIGGGGAPLLPVLFDDPCHEHVHSGHQAPAPPPDALRVQPLEQRQVVGPVEHAEQVVAFLHHLLQLHALGAGGVVARAEDGGHDVVQGGRVEHAPHGDLAAAAAERGDLLQHSLADGGAARGRRGDAARAEKVGGADAAQRAPVVAGGGEAHGAVEQELPRRVLDGAVCEGGAGQQLPRRVRPAGHDEAREADGEGRQRGAAGKRPRHGRERAVRRGAPERGDHARRTGRWRCGSAPGDERPRGAAGGETHQGDGEDEDGQERGE</sequence>
<feature type="compositionally biased region" description="Basic and acidic residues" evidence="1">
    <location>
        <begin position="144"/>
        <end position="157"/>
    </location>
</feature>
<name>A0AAQ3SMT0_PASNO</name>
<gene>
    <name evidence="2" type="ORF">U9M48_007689</name>
</gene>
<feature type="region of interest" description="Disordered" evidence="1">
    <location>
        <begin position="442"/>
        <end position="537"/>
    </location>
</feature>
<evidence type="ECO:0000313" key="3">
    <source>
        <dbReference type="Proteomes" id="UP001341281"/>
    </source>
</evidence>
<dbReference type="AlphaFoldDB" id="A0AAQ3SMT0"/>
<feature type="compositionally biased region" description="Acidic residues" evidence="1">
    <location>
        <begin position="527"/>
        <end position="537"/>
    </location>
</feature>
<protein>
    <submittedName>
        <fullName evidence="2">Uncharacterized protein</fullName>
    </submittedName>
</protein>
<dbReference type="Proteomes" id="UP001341281">
    <property type="component" value="Chromosome 02"/>
</dbReference>
<evidence type="ECO:0000256" key="1">
    <source>
        <dbReference type="SAM" id="MobiDB-lite"/>
    </source>
</evidence>
<evidence type="ECO:0000313" key="2">
    <source>
        <dbReference type="EMBL" id="WVZ57284.1"/>
    </source>
</evidence>
<feature type="region of interest" description="Disordered" evidence="1">
    <location>
        <begin position="87"/>
        <end position="111"/>
    </location>
</feature>
<dbReference type="EMBL" id="CP144746">
    <property type="protein sequence ID" value="WVZ57284.1"/>
    <property type="molecule type" value="Genomic_DNA"/>
</dbReference>
<reference evidence="2 3" key="1">
    <citation type="submission" date="2024-02" db="EMBL/GenBank/DDBJ databases">
        <title>High-quality chromosome-scale genome assembly of Pensacola bahiagrass (Paspalum notatum Flugge var. saurae).</title>
        <authorList>
            <person name="Vega J.M."/>
            <person name="Podio M."/>
            <person name="Orjuela J."/>
            <person name="Siena L.A."/>
            <person name="Pessino S.C."/>
            <person name="Combes M.C."/>
            <person name="Mariac C."/>
            <person name="Albertini E."/>
            <person name="Pupilli F."/>
            <person name="Ortiz J.P.A."/>
            <person name="Leblanc O."/>
        </authorList>
    </citation>
    <scope>NUCLEOTIDE SEQUENCE [LARGE SCALE GENOMIC DNA]</scope>
    <source>
        <strain evidence="2">R1</strain>
        <tissue evidence="2">Leaf</tissue>
    </source>
</reference>
<keyword evidence="3" id="KW-1185">Reference proteome</keyword>
<feature type="compositionally biased region" description="Basic and acidic residues" evidence="1">
    <location>
        <begin position="87"/>
        <end position="98"/>
    </location>
</feature>
<feature type="region of interest" description="Disordered" evidence="1">
    <location>
        <begin position="134"/>
        <end position="157"/>
    </location>
</feature>